<gene>
    <name evidence="4" type="ORF">EV199_5336</name>
</gene>
<evidence type="ECO:0000259" key="3">
    <source>
        <dbReference type="Pfam" id="PF22816"/>
    </source>
</evidence>
<protein>
    <submittedName>
        <fullName evidence="4">Pectate lyase-like protein</fullName>
    </submittedName>
</protein>
<dbReference type="InterPro" id="IPR033801">
    <property type="entry name" value="CBM6-CBM35-CBM36-like_1"/>
</dbReference>
<feature type="signal peptide" evidence="1">
    <location>
        <begin position="1"/>
        <end position="20"/>
    </location>
</feature>
<evidence type="ECO:0000313" key="5">
    <source>
        <dbReference type="Proteomes" id="UP000293874"/>
    </source>
</evidence>
<dbReference type="SMART" id="SM00710">
    <property type="entry name" value="PbH1"/>
    <property type="match status" value="5"/>
</dbReference>
<dbReference type="SUPFAM" id="SSF51126">
    <property type="entry name" value="Pectin lyase-like"/>
    <property type="match status" value="1"/>
</dbReference>
<proteinExistence type="predicted"/>
<comment type="caution">
    <text evidence="4">The sequence shown here is derived from an EMBL/GenBank/DDBJ whole genome shotgun (WGS) entry which is preliminary data.</text>
</comment>
<feature type="chain" id="PRO_5020337524" evidence="1">
    <location>
        <begin position="21"/>
        <end position="569"/>
    </location>
</feature>
<dbReference type="AlphaFoldDB" id="A0A4Q7MJL8"/>
<dbReference type="GO" id="GO:0016829">
    <property type="term" value="F:lyase activity"/>
    <property type="evidence" value="ECO:0007669"/>
    <property type="project" value="UniProtKB-KW"/>
</dbReference>
<sequence length="569" mass="62617">MGKRLLIGVISFLFCFQPSAQVRPGAVMSWTTIEAEDMHTNGILLQQSTDPHLVETESSGRMAVRLETKAHFIETIAPVFSNTLVIRYSLPDNAIGKGLSSSLDILVNGKTVKNCGISSYNNWLYGHYPFSNVPDTGKPRHFYDEVRIKDINISKGDIVQIRRGNEQDDKAAYCIIDLIDFEEAPPVLEAPENIIWVTDPVFKKYLQQDDYTLVFRKCIEQAATTKQTIWIPPGEYKISGDLIFPSNIKMQGAGIWHTILKGDKNLYAQASRRVRLKGKGSNIHLSDFSIDGALNYRSDKEDNDGIVGSFGENSSISNIWIEHTKVGIWVENSTALKVSGCRFRNTIADGINFCVGMANSIMENCTTRGTGDDGFAIWPASFGKQQYKPGNNLIIHCTAQLPFLANGAAVYGGESNSIRHCLFTDITQGAGILISTTFPTENQSRGINNNFSGTTMLDSCVIESSGGFDHEWDWRGAIEICTDKRTIAGLVIKNIVIKESLSNAIRIISKNTNDKKGILKEAELINISTEGKKEKNGLLVVPGASGSLRLIKAGLPVSVPEEGNFSILH</sequence>
<feature type="domain" description="Alpha-1,3-glucanase catalytic" evidence="3">
    <location>
        <begin position="222"/>
        <end position="533"/>
    </location>
</feature>
<dbReference type="InterPro" id="IPR011050">
    <property type="entry name" value="Pectin_lyase_fold/virulence"/>
</dbReference>
<dbReference type="Proteomes" id="UP000293874">
    <property type="component" value="Unassembled WGS sequence"/>
</dbReference>
<dbReference type="InterPro" id="IPR055149">
    <property type="entry name" value="Agl_cat_D2"/>
</dbReference>
<reference evidence="4 5" key="1">
    <citation type="submission" date="2019-02" db="EMBL/GenBank/DDBJ databases">
        <title>Genomic Encyclopedia of Type Strains, Phase IV (KMG-IV): sequencing the most valuable type-strain genomes for metagenomic binning, comparative biology and taxonomic classification.</title>
        <authorList>
            <person name="Goeker M."/>
        </authorList>
    </citation>
    <scope>NUCLEOTIDE SEQUENCE [LARGE SCALE GENOMIC DNA]</scope>
    <source>
        <strain evidence="4 5">DSM 18116</strain>
    </source>
</reference>
<keyword evidence="4" id="KW-0456">Lyase</keyword>
<dbReference type="Pfam" id="PF22815">
    <property type="entry name" value="CatAgl_D1"/>
    <property type="match status" value="1"/>
</dbReference>
<feature type="domain" description="CBM6/CBM35/CBM36-like 1" evidence="2">
    <location>
        <begin position="28"/>
        <end position="183"/>
    </location>
</feature>
<evidence type="ECO:0000313" key="4">
    <source>
        <dbReference type="EMBL" id="RZS66952.1"/>
    </source>
</evidence>
<dbReference type="InterPro" id="IPR006626">
    <property type="entry name" value="PbH1"/>
</dbReference>
<organism evidence="4 5">
    <name type="scientific">Pseudobacter ginsenosidimutans</name>
    <dbReference type="NCBI Taxonomy" id="661488"/>
    <lineage>
        <taxon>Bacteria</taxon>
        <taxon>Pseudomonadati</taxon>
        <taxon>Bacteroidota</taxon>
        <taxon>Chitinophagia</taxon>
        <taxon>Chitinophagales</taxon>
        <taxon>Chitinophagaceae</taxon>
        <taxon>Pseudobacter</taxon>
    </lineage>
</organism>
<keyword evidence="5" id="KW-1185">Reference proteome</keyword>
<dbReference type="OrthoDB" id="197688at2"/>
<dbReference type="InterPro" id="IPR012334">
    <property type="entry name" value="Pectin_lyas_fold"/>
</dbReference>
<dbReference type="RefSeq" id="WP_130543844.1">
    <property type="nucleotide sequence ID" value="NZ_CP042431.1"/>
</dbReference>
<dbReference type="Gene3D" id="2.160.20.10">
    <property type="entry name" value="Single-stranded right-handed beta-helix, Pectin lyase-like"/>
    <property type="match status" value="1"/>
</dbReference>
<dbReference type="Pfam" id="PF22816">
    <property type="entry name" value="CatAgl_D2"/>
    <property type="match status" value="1"/>
</dbReference>
<accession>A0A4Q7MJL8</accession>
<evidence type="ECO:0000259" key="2">
    <source>
        <dbReference type="Pfam" id="PF22815"/>
    </source>
</evidence>
<evidence type="ECO:0000256" key="1">
    <source>
        <dbReference type="SAM" id="SignalP"/>
    </source>
</evidence>
<dbReference type="EMBL" id="SGXA01000004">
    <property type="protein sequence ID" value="RZS66952.1"/>
    <property type="molecule type" value="Genomic_DNA"/>
</dbReference>
<name>A0A4Q7MJL8_9BACT</name>
<keyword evidence="1" id="KW-0732">Signal</keyword>